<dbReference type="AlphaFoldDB" id="A0A7K6QP27"/>
<keyword evidence="3" id="KW-1185">Reference proteome</keyword>
<protein>
    <submittedName>
        <fullName evidence="2">RBM43 protein</fullName>
    </submittedName>
</protein>
<dbReference type="EMBL" id="VZRZ01003931">
    <property type="protein sequence ID" value="NWW75503.1"/>
    <property type="molecule type" value="Genomic_DNA"/>
</dbReference>
<feature type="non-terminal residue" evidence="2">
    <location>
        <position position="235"/>
    </location>
</feature>
<evidence type="ECO:0000313" key="3">
    <source>
        <dbReference type="Proteomes" id="UP000580879"/>
    </source>
</evidence>
<accession>A0A7K6QP27</accession>
<dbReference type="PANTHER" id="PTHR15225:SF8">
    <property type="entry name" value="RNA-BINDING PROTEIN 43"/>
    <property type="match status" value="1"/>
</dbReference>
<dbReference type="OrthoDB" id="9948435at2759"/>
<organism evidence="2 3">
    <name type="scientific">Climacteris rufus</name>
    <name type="common">rufous treecreeper</name>
    <dbReference type="NCBI Taxonomy" id="47695"/>
    <lineage>
        <taxon>Eukaryota</taxon>
        <taxon>Metazoa</taxon>
        <taxon>Chordata</taxon>
        <taxon>Craniata</taxon>
        <taxon>Vertebrata</taxon>
        <taxon>Euteleostomi</taxon>
        <taxon>Archelosauria</taxon>
        <taxon>Archosauria</taxon>
        <taxon>Dinosauria</taxon>
        <taxon>Saurischia</taxon>
        <taxon>Theropoda</taxon>
        <taxon>Coelurosauria</taxon>
        <taxon>Aves</taxon>
        <taxon>Neognathae</taxon>
        <taxon>Neoaves</taxon>
        <taxon>Telluraves</taxon>
        <taxon>Australaves</taxon>
        <taxon>Passeriformes</taxon>
        <taxon>Climacteridae</taxon>
        <taxon>Climacteris</taxon>
    </lineage>
</organism>
<feature type="compositionally biased region" description="Basic and acidic residues" evidence="1">
    <location>
        <begin position="90"/>
        <end position="105"/>
    </location>
</feature>
<evidence type="ECO:0000256" key="1">
    <source>
        <dbReference type="SAM" id="MobiDB-lite"/>
    </source>
</evidence>
<feature type="non-terminal residue" evidence="2">
    <location>
        <position position="1"/>
    </location>
</feature>
<gene>
    <name evidence="2" type="primary">Rbm43_0</name>
    <name evidence="2" type="ORF">CLIRUF_R00370</name>
</gene>
<comment type="caution">
    <text evidence="2">The sequence shown here is derived from an EMBL/GenBank/DDBJ whole genome shotgun (WGS) entry which is preliminary data.</text>
</comment>
<evidence type="ECO:0000313" key="2">
    <source>
        <dbReference type="EMBL" id="NWW75503.1"/>
    </source>
</evidence>
<reference evidence="2 3" key="1">
    <citation type="submission" date="2019-09" db="EMBL/GenBank/DDBJ databases">
        <title>Bird 10,000 Genomes (B10K) Project - Family phase.</title>
        <authorList>
            <person name="Zhang G."/>
        </authorList>
    </citation>
    <scope>NUCLEOTIDE SEQUENCE [LARGE SCALE GENOMIC DNA]</scope>
    <source>
        <strain evidence="2">B10K-DU-029-53</strain>
    </source>
</reference>
<feature type="region of interest" description="Disordered" evidence="1">
    <location>
        <begin position="73"/>
        <end position="105"/>
    </location>
</feature>
<feature type="compositionally biased region" description="Basic and acidic residues" evidence="1">
    <location>
        <begin position="73"/>
        <end position="83"/>
    </location>
</feature>
<name>A0A7K6QP27_9PASS</name>
<sequence>QAFSSVTSILNMAVFQDHFVLGDLVEEMKQQSRALSFGPLQSNGLLAVQGSFPALQELRDFLLLKAKSLSEQDKREGGKSCERPRRRLQEHRGASEERNSMGDARGEEHMVVLDTDIYHYMRHFHPRTLQVDDVVISAVPDGDVTTVSIQSAGRKADAALIKRRIENCSVKLQRILRKERICFRERSRGEKQRCQQLCERLKPRYPDVLVIPYDTHIDIIGTSSDVFGFAKEVRS</sequence>
<proteinExistence type="predicted"/>
<dbReference type="Proteomes" id="UP000580879">
    <property type="component" value="Unassembled WGS sequence"/>
</dbReference>
<dbReference type="PANTHER" id="PTHR15225">
    <property type="entry name" value="INTERFERON-INDUCED PROTEIN 35/NMI N-MYC/STAT INTERACTING PROTEIN"/>
    <property type="match status" value="1"/>
</dbReference>